<dbReference type="InterPro" id="IPR029052">
    <property type="entry name" value="Metallo-depent_PP-like"/>
</dbReference>
<accession>A0A9X5CBH0</accession>
<dbReference type="PIRSF" id="PIRSF000883">
    <property type="entry name" value="Pesterase_MJ0912"/>
    <property type="match status" value="1"/>
</dbReference>
<name>A0A9X5CBH0_9FIRM</name>
<feature type="domain" description="Calcineurin-like phosphoesterase" evidence="2">
    <location>
        <begin position="2"/>
        <end position="179"/>
    </location>
</feature>
<gene>
    <name evidence="3" type="ORF">FMM80_24295</name>
</gene>
<dbReference type="SUPFAM" id="SSF56300">
    <property type="entry name" value="Metallo-dependent phosphatases"/>
    <property type="match status" value="1"/>
</dbReference>
<dbReference type="Proteomes" id="UP000474104">
    <property type="component" value="Unassembled WGS sequence"/>
</dbReference>
<evidence type="ECO:0000259" key="2">
    <source>
        <dbReference type="Pfam" id="PF12850"/>
    </source>
</evidence>
<dbReference type="InterPro" id="IPR050126">
    <property type="entry name" value="Ap4A_hydrolase"/>
</dbReference>
<dbReference type="GO" id="GO:0016791">
    <property type="term" value="F:phosphatase activity"/>
    <property type="evidence" value="ECO:0007669"/>
    <property type="project" value="TreeGrafter"/>
</dbReference>
<evidence type="ECO:0000313" key="3">
    <source>
        <dbReference type="EMBL" id="NDO71599.1"/>
    </source>
</evidence>
<dbReference type="GO" id="GO:0005737">
    <property type="term" value="C:cytoplasm"/>
    <property type="evidence" value="ECO:0007669"/>
    <property type="project" value="TreeGrafter"/>
</dbReference>
<dbReference type="Pfam" id="PF12850">
    <property type="entry name" value="Metallophos_2"/>
    <property type="match status" value="1"/>
</dbReference>
<dbReference type="Gene3D" id="3.60.21.10">
    <property type="match status" value="1"/>
</dbReference>
<dbReference type="OrthoDB" id="9800565at2"/>
<reference evidence="3 4" key="1">
    <citation type="submission" date="2019-07" db="EMBL/GenBank/DDBJ databases">
        <title>Draft genome sequences of 15 bacterial species constituting the stable defined intestinal microbiota of the GM15 gnotobiotic mouse model.</title>
        <authorList>
            <person name="Elie C."/>
            <person name="Mathieu A."/>
            <person name="Saliou A."/>
            <person name="Darnaud M."/>
            <person name="Leulier F."/>
            <person name="Tamellini A."/>
        </authorList>
    </citation>
    <scope>NUCLEOTIDE SEQUENCE [LARGE SCALE GENOMIC DNA]</scope>
    <source>
        <strain evidence="4">ASF 502</strain>
    </source>
</reference>
<dbReference type="AlphaFoldDB" id="A0A9X5CBH0"/>
<protein>
    <submittedName>
        <fullName evidence="3">Metallophosphoesterase family protein</fullName>
    </submittedName>
</protein>
<comment type="caution">
    <text evidence="3">The sequence shown here is derived from an EMBL/GenBank/DDBJ whole genome shotgun (WGS) entry which is preliminary data.</text>
</comment>
<dbReference type="InterPro" id="IPR024654">
    <property type="entry name" value="Calcineurin-like_PHP_lpxH"/>
</dbReference>
<dbReference type="EMBL" id="VIRB01000141">
    <property type="protein sequence ID" value="NDO71599.1"/>
    <property type="molecule type" value="Genomic_DNA"/>
</dbReference>
<dbReference type="InterPro" id="IPR011152">
    <property type="entry name" value="Pesterase_MJ0912"/>
</dbReference>
<evidence type="ECO:0000313" key="4">
    <source>
        <dbReference type="Proteomes" id="UP000474104"/>
    </source>
</evidence>
<comment type="similarity">
    <text evidence="1">Belongs to the metallophosphoesterase superfamily. YfcE family.</text>
</comment>
<proteinExistence type="inferred from homology"/>
<evidence type="ECO:0000256" key="1">
    <source>
        <dbReference type="ARBA" id="ARBA00008950"/>
    </source>
</evidence>
<organism evidence="3 4">
    <name type="scientific">Schaedlerella arabinosiphila</name>
    <dbReference type="NCBI Taxonomy" id="2044587"/>
    <lineage>
        <taxon>Bacteria</taxon>
        <taxon>Bacillati</taxon>
        <taxon>Bacillota</taxon>
        <taxon>Clostridia</taxon>
        <taxon>Lachnospirales</taxon>
        <taxon>Lachnospiraceae</taxon>
        <taxon>Schaedlerella</taxon>
    </lineage>
</organism>
<dbReference type="PANTHER" id="PTHR42850">
    <property type="entry name" value="METALLOPHOSPHOESTERASE"/>
    <property type="match status" value="1"/>
</dbReference>
<sequence>MIAIISDIHGNFVALKEVLKDIDSRGISKIYCLGDIVGYYSQINECCDELRKRNVLCVMGNHDWYMASGTDCERSQSVRDCLKYQRTVIDDINREWILSFPVMRRVLGISMVHGGWKNPLDEYLEPTEEYLKKIEGDKFVSGHTHIQGIEEYTNKIYCNPGSVGQPRDGDNRAAYAVFDGEKFDLYRVTYDIDKVGEMMNKAGFNPYYYGCLKDASRNLHV</sequence>
<dbReference type="RefSeq" id="WP_004081128.1">
    <property type="nucleotide sequence ID" value="NZ_VIRB01000141.1"/>
</dbReference>
<dbReference type="PANTHER" id="PTHR42850:SF2">
    <property type="entry name" value="BLL5683 PROTEIN"/>
    <property type="match status" value="1"/>
</dbReference>